<name>A0A5D3CUD3_CUCMM</name>
<accession>A0A5D3CUD3</accession>
<gene>
    <name evidence="3" type="ORF">E5676_scaffold477G00770</name>
    <name evidence="2" type="ORF">E6C27_scaffold795G00880</name>
</gene>
<evidence type="ECO:0000313" key="2">
    <source>
        <dbReference type="EMBL" id="KAA0042372.1"/>
    </source>
</evidence>
<feature type="compositionally biased region" description="Basic and acidic residues" evidence="1">
    <location>
        <begin position="208"/>
        <end position="219"/>
    </location>
</feature>
<reference evidence="4 5" key="1">
    <citation type="submission" date="2019-08" db="EMBL/GenBank/DDBJ databases">
        <title>Draft genome sequences of two oriental melons (Cucumis melo L. var makuwa).</title>
        <authorList>
            <person name="Kwon S.-Y."/>
        </authorList>
    </citation>
    <scope>NUCLEOTIDE SEQUENCE [LARGE SCALE GENOMIC DNA]</scope>
    <source>
        <strain evidence="5">cv. Chang Bougi</strain>
        <strain evidence="4">cv. SW 3</strain>
        <tissue evidence="3">Leaf</tissue>
    </source>
</reference>
<dbReference type="Proteomes" id="UP000321393">
    <property type="component" value="Unassembled WGS sequence"/>
</dbReference>
<organism evidence="3 5">
    <name type="scientific">Cucumis melo var. makuwa</name>
    <name type="common">Oriental melon</name>
    <dbReference type="NCBI Taxonomy" id="1194695"/>
    <lineage>
        <taxon>Eukaryota</taxon>
        <taxon>Viridiplantae</taxon>
        <taxon>Streptophyta</taxon>
        <taxon>Embryophyta</taxon>
        <taxon>Tracheophyta</taxon>
        <taxon>Spermatophyta</taxon>
        <taxon>Magnoliopsida</taxon>
        <taxon>eudicotyledons</taxon>
        <taxon>Gunneridae</taxon>
        <taxon>Pentapetalae</taxon>
        <taxon>rosids</taxon>
        <taxon>fabids</taxon>
        <taxon>Cucurbitales</taxon>
        <taxon>Cucurbitaceae</taxon>
        <taxon>Benincaseae</taxon>
        <taxon>Cucumis</taxon>
    </lineage>
</organism>
<feature type="region of interest" description="Disordered" evidence="1">
    <location>
        <begin position="154"/>
        <end position="257"/>
    </location>
</feature>
<evidence type="ECO:0000313" key="4">
    <source>
        <dbReference type="Proteomes" id="UP000321393"/>
    </source>
</evidence>
<feature type="compositionally biased region" description="Low complexity" evidence="1">
    <location>
        <begin position="221"/>
        <end position="245"/>
    </location>
</feature>
<feature type="compositionally biased region" description="Acidic residues" evidence="1">
    <location>
        <begin position="155"/>
        <end position="165"/>
    </location>
</feature>
<dbReference type="AlphaFoldDB" id="A0A5D3CUD3"/>
<evidence type="ECO:0000256" key="1">
    <source>
        <dbReference type="SAM" id="MobiDB-lite"/>
    </source>
</evidence>
<feature type="region of interest" description="Disordered" evidence="1">
    <location>
        <begin position="1"/>
        <end position="35"/>
    </location>
</feature>
<dbReference type="Proteomes" id="UP000321947">
    <property type="component" value="Unassembled WGS sequence"/>
</dbReference>
<protein>
    <recommendedName>
        <fullName evidence="6">Protein MNN4-like</fullName>
    </recommendedName>
</protein>
<evidence type="ECO:0000313" key="5">
    <source>
        <dbReference type="Proteomes" id="UP000321947"/>
    </source>
</evidence>
<sequence>MVKKTQEKTERNKEEKILGKVEKVAQSAEKGKGKEMMFDEHCEEFEKKIESLTHDRERALSIPRNHAKVPRGTHSSVQMEEIFPRGDHNKIQRSDKFYKGNINEEERYNMVKEQKVKHSRGARPFLHLIEKLCFKACPALDQLPQVEVKDKVEKLDDEDEIEEDDVPLKRKRQDEEEASGLNRAKSSKAKDSKETLSPVSTKSPNKKKLTDLPSPDKSKSSKATSSQTVTKSKLPPSPKNPNRQPQPKKSKIPLPLPGKILITTLPLLYKIRKEP</sequence>
<dbReference type="EMBL" id="SSTD01008482">
    <property type="protein sequence ID" value="TYK15491.1"/>
    <property type="molecule type" value="Genomic_DNA"/>
</dbReference>
<comment type="caution">
    <text evidence="3">The sequence shown here is derived from an EMBL/GenBank/DDBJ whole genome shotgun (WGS) entry which is preliminary data.</text>
</comment>
<evidence type="ECO:0000313" key="3">
    <source>
        <dbReference type="EMBL" id="TYK15491.1"/>
    </source>
</evidence>
<dbReference type="EMBL" id="SSTE01016125">
    <property type="protein sequence ID" value="KAA0042372.1"/>
    <property type="molecule type" value="Genomic_DNA"/>
</dbReference>
<proteinExistence type="predicted"/>
<evidence type="ECO:0008006" key="6">
    <source>
        <dbReference type="Google" id="ProtNLM"/>
    </source>
</evidence>